<dbReference type="GO" id="GO:0003676">
    <property type="term" value="F:nucleic acid binding"/>
    <property type="evidence" value="ECO:0007669"/>
    <property type="project" value="InterPro"/>
</dbReference>
<dbReference type="Pfam" id="PF00570">
    <property type="entry name" value="HRDC"/>
    <property type="match status" value="1"/>
</dbReference>
<evidence type="ECO:0000259" key="1">
    <source>
        <dbReference type="PROSITE" id="PS50967"/>
    </source>
</evidence>
<gene>
    <name evidence="2" type="primary">recQ_4</name>
    <name evidence="2" type="ORF">NCTC9695_00648</name>
</gene>
<dbReference type="Gene3D" id="1.10.150.80">
    <property type="entry name" value="HRDC domain"/>
    <property type="match status" value="1"/>
</dbReference>
<dbReference type="GO" id="GO:0016787">
    <property type="term" value="F:hydrolase activity"/>
    <property type="evidence" value="ECO:0007669"/>
    <property type="project" value="UniProtKB-KW"/>
</dbReference>
<organism evidence="2 3">
    <name type="scientific">Chromobacterium violaceum</name>
    <dbReference type="NCBI Taxonomy" id="536"/>
    <lineage>
        <taxon>Bacteria</taxon>
        <taxon>Pseudomonadati</taxon>
        <taxon>Pseudomonadota</taxon>
        <taxon>Betaproteobacteria</taxon>
        <taxon>Neisseriales</taxon>
        <taxon>Chromobacteriaceae</taxon>
        <taxon>Chromobacterium</taxon>
    </lineage>
</organism>
<dbReference type="InterPro" id="IPR002121">
    <property type="entry name" value="HRDC_dom"/>
</dbReference>
<evidence type="ECO:0000313" key="2">
    <source>
        <dbReference type="EMBL" id="VEB40257.1"/>
    </source>
</evidence>
<protein>
    <submittedName>
        <fullName evidence="2">ATP-dependent DNA helicase recQ</fullName>
        <ecNumber evidence="2">3.6.4.12</ecNumber>
    </submittedName>
</protein>
<dbReference type="Proteomes" id="UP000275777">
    <property type="component" value="Chromosome"/>
</dbReference>
<feature type="domain" description="HRDC" evidence="1">
    <location>
        <begin position="1"/>
        <end position="59"/>
    </location>
</feature>
<dbReference type="EMBL" id="LR134182">
    <property type="protein sequence ID" value="VEB40257.1"/>
    <property type="molecule type" value="Genomic_DNA"/>
</dbReference>
<dbReference type="GO" id="GO:0003678">
    <property type="term" value="F:DNA helicase activity"/>
    <property type="evidence" value="ECO:0007669"/>
    <property type="project" value="UniProtKB-EC"/>
</dbReference>
<dbReference type="SUPFAM" id="SSF47819">
    <property type="entry name" value="HRDC-like"/>
    <property type="match status" value="1"/>
</dbReference>
<keyword evidence="2" id="KW-0547">Nucleotide-binding</keyword>
<evidence type="ECO:0000313" key="3">
    <source>
        <dbReference type="Proteomes" id="UP000275777"/>
    </source>
</evidence>
<reference evidence="2 3" key="1">
    <citation type="submission" date="2018-12" db="EMBL/GenBank/DDBJ databases">
        <authorList>
            <consortium name="Pathogen Informatics"/>
        </authorList>
    </citation>
    <scope>NUCLEOTIDE SEQUENCE [LARGE SCALE GENOMIC DNA]</scope>
    <source>
        <strain evidence="2 3">NCTC9695</strain>
    </source>
</reference>
<dbReference type="InterPro" id="IPR044876">
    <property type="entry name" value="HRDC_dom_sf"/>
</dbReference>
<keyword evidence="2" id="KW-0378">Hydrolase</keyword>
<dbReference type="EC" id="3.6.4.12" evidence="2"/>
<dbReference type="GO" id="GO:0000166">
    <property type="term" value="F:nucleotide binding"/>
    <property type="evidence" value="ECO:0007669"/>
    <property type="project" value="InterPro"/>
</dbReference>
<proteinExistence type="predicted"/>
<dbReference type="PROSITE" id="PS50967">
    <property type="entry name" value="HRDC"/>
    <property type="match status" value="1"/>
</dbReference>
<keyword evidence="2" id="KW-0067">ATP-binding</keyword>
<dbReference type="InterPro" id="IPR010997">
    <property type="entry name" value="HRDC-like_sf"/>
</dbReference>
<dbReference type="AlphaFoldDB" id="A0A3S4HMH5"/>
<sequence length="59" mass="6662">MADEHNVPAYAVFSDRTLRDLVEKRPDSPAGLQRIYGLGELKLARYGEALLDCLREAQE</sequence>
<name>A0A3S4HMH5_CHRVL</name>
<accession>A0A3S4HMH5</accession>
<keyword evidence="2" id="KW-0347">Helicase</keyword>